<dbReference type="InterPro" id="IPR049874">
    <property type="entry name" value="ROK_cs"/>
</dbReference>
<evidence type="ECO:0000256" key="7">
    <source>
        <dbReference type="ARBA" id="ARBA00022833"/>
    </source>
</evidence>
<keyword evidence="5" id="KW-0547">Nucleotide-binding</keyword>
<dbReference type="EC" id="2.7.1.4" evidence="11"/>
<dbReference type="InterPro" id="IPR043129">
    <property type="entry name" value="ATPase_NBD"/>
</dbReference>
<keyword evidence="10" id="KW-0119">Carbohydrate metabolism</keyword>
<evidence type="ECO:0000256" key="10">
    <source>
        <dbReference type="ARBA" id="ARBA00023277"/>
    </source>
</evidence>
<gene>
    <name evidence="14" type="ORF">PPAR1163_LOCUS19329</name>
</gene>
<evidence type="ECO:0000256" key="9">
    <source>
        <dbReference type="ARBA" id="ARBA00022842"/>
    </source>
</evidence>
<proteinExistence type="inferred from homology"/>
<comment type="catalytic activity">
    <reaction evidence="12">
        <text>D-fructose + ATP = D-fructose 6-phosphate + ADP + H(+)</text>
        <dbReference type="Rhea" id="RHEA:16125"/>
        <dbReference type="ChEBI" id="CHEBI:15378"/>
        <dbReference type="ChEBI" id="CHEBI:30616"/>
        <dbReference type="ChEBI" id="CHEBI:37721"/>
        <dbReference type="ChEBI" id="CHEBI:61527"/>
        <dbReference type="ChEBI" id="CHEBI:456216"/>
        <dbReference type="EC" id="2.7.1.4"/>
    </reaction>
</comment>
<keyword evidence="8" id="KW-0067">ATP-binding</keyword>
<evidence type="ECO:0000256" key="3">
    <source>
        <dbReference type="ARBA" id="ARBA00022679"/>
    </source>
</evidence>
<dbReference type="FunFam" id="3.30.420.40:FF:000153">
    <property type="entry name" value="Putative fructokinase"/>
    <property type="match status" value="1"/>
</dbReference>
<evidence type="ECO:0000256" key="6">
    <source>
        <dbReference type="ARBA" id="ARBA00022777"/>
    </source>
</evidence>
<keyword evidence="13" id="KW-1133">Transmembrane helix</keyword>
<dbReference type="CDD" id="cd24067">
    <property type="entry name" value="ASKHA_NBD_ROK_BsFRK-like"/>
    <property type="match status" value="1"/>
</dbReference>
<reference evidence="14" key="1">
    <citation type="submission" date="2021-01" db="EMBL/GenBank/DDBJ databases">
        <authorList>
            <person name="Corre E."/>
            <person name="Pelletier E."/>
            <person name="Niang G."/>
            <person name="Scheremetjew M."/>
            <person name="Finn R."/>
            <person name="Kale V."/>
            <person name="Holt S."/>
            <person name="Cochrane G."/>
            <person name="Meng A."/>
            <person name="Brown T."/>
            <person name="Cohen L."/>
        </authorList>
    </citation>
    <scope>NUCLEOTIDE SEQUENCE</scope>
    <source>
        <strain evidence="14">CCMP2877</strain>
    </source>
</reference>
<dbReference type="Pfam" id="PF00480">
    <property type="entry name" value="ROK"/>
    <property type="match status" value="1"/>
</dbReference>
<organism evidence="14">
    <name type="scientific">Phaeomonas parva</name>
    <dbReference type="NCBI Taxonomy" id="124430"/>
    <lineage>
        <taxon>Eukaryota</taxon>
        <taxon>Sar</taxon>
        <taxon>Stramenopiles</taxon>
        <taxon>Ochrophyta</taxon>
        <taxon>Pinguiophyceae</taxon>
        <taxon>Pinguiochrysidales</taxon>
        <taxon>Pinguiochrysidaceae</taxon>
        <taxon>Phaeomonas</taxon>
    </lineage>
</organism>
<protein>
    <recommendedName>
        <fullName evidence="11">fructokinase</fullName>
        <ecNumber evidence="11">2.7.1.4</ecNumber>
    </recommendedName>
</protein>
<evidence type="ECO:0000256" key="13">
    <source>
        <dbReference type="SAM" id="Phobius"/>
    </source>
</evidence>
<evidence type="ECO:0000313" key="14">
    <source>
        <dbReference type="EMBL" id="CAD9260949.1"/>
    </source>
</evidence>
<dbReference type="SUPFAM" id="SSF53067">
    <property type="entry name" value="Actin-like ATPase domain"/>
    <property type="match status" value="1"/>
</dbReference>
<dbReference type="AlphaFoldDB" id="A0A7S1XU50"/>
<dbReference type="GO" id="GO:0046872">
    <property type="term" value="F:metal ion binding"/>
    <property type="evidence" value="ECO:0007669"/>
    <property type="project" value="UniProtKB-KW"/>
</dbReference>
<keyword evidence="6" id="KW-0418">Kinase</keyword>
<keyword evidence="9" id="KW-0460">Magnesium</keyword>
<keyword evidence="3" id="KW-0808">Transferase</keyword>
<dbReference type="Gene3D" id="3.30.420.40">
    <property type="match status" value="2"/>
</dbReference>
<evidence type="ECO:0000256" key="5">
    <source>
        <dbReference type="ARBA" id="ARBA00022741"/>
    </source>
</evidence>
<evidence type="ECO:0000256" key="8">
    <source>
        <dbReference type="ARBA" id="ARBA00022840"/>
    </source>
</evidence>
<dbReference type="PANTHER" id="PTHR42742">
    <property type="entry name" value="TRANSCRIPTIONAL REPRESSOR MPRA"/>
    <property type="match status" value="1"/>
</dbReference>
<name>A0A7S1XU50_9STRA</name>
<comment type="cofactor">
    <cofactor evidence="1">
        <name>Mg(2+)</name>
        <dbReference type="ChEBI" id="CHEBI:18420"/>
    </cofactor>
</comment>
<dbReference type="PROSITE" id="PS01125">
    <property type="entry name" value="ROK"/>
    <property type="match status" value="1"/>
</dbReference>
<dbReference type="PANTHER" id="PTHR42742:SF3">
    <property type="entry name" value="FRUCTOKINASE"/>
    <property type="match status" value="1"/>
</dbReference>
<feature type="transmembrane region" description="Helical" evidence="13">
    <location>
        <begin position="314"/>
        <end position="339"/>
    </location>
</feature>
<comment type="similarity">
    <text evidence="2">Belongs to the ROK (NagC/XylR) family.</text>
</comment>
<evidence type="ECO:0000256" key="1">
    <source>
        <dbReference type="ARBA" id="ARBA00001946"/>
    </source>
</evidence>
<dbReference type="InterPro" id="IPR051804">
    <property type="entry name" value="Carb_Metab_Reg_Kinase/Isom"/>
</dbReference>
<sequence length="382" mass="41024">MVRYAGIEGGGTTWRVAIAEGDPRNIIARETFDTRGPEETLQDIVDWLKANGPFDAMGVATFGPVDPNPNSEYYGYITNTPKKLWNFADVLGTFKRAFPGVPAAFDTDVNAPALAEFSFNAAEGDTSCMYVTVGTGVGVGLVINSKTVHGLVHPEGGHLKLPRRPQDINGAFDCSCSFHGDCVEGICASGALAAFKGCKPSDLPSLSDDDDVWDSFAHTMGGLCASAILLCSPERIVLSGGVLKRASLFPKVRAKCKEFLADYVTHEKVLGDMEDYIVPSEWGNDAGIIGSTNLAKVALEGEAPTPQKKRRKRFYIGLVAMSIAIPVAVTVGVIAGHYFTKRYRDGNTGAGYEHRYDPAERDAMMRRLTSLGAATNLVGERS</sequence>
<dbReference type="GO" id="GO:0005524">
    <property type="term" value="F:ATP binding"/>
    <property type="evidence" value="ECO:0007669"/>
    <property type="project" value="UniProtKB-KW"/>
</dbReference>
<dbReference type="GO" id="GO:0008865">
    <property type="term" value="F:fructokinase activity"/>
    <property type="evidence" value="ECO:0007669"/>
    <property type="project" value="UniProtKB-EC"/>
</dbReference>
<evidence type="ECO:0000256" key="12">
    <source>
        <dbReference type="ARBA" id="ARBA00048451"/>
    </source>
</evidence>
<keyword evidence="7" id="KW-0862">Zinc</keyword>
<dbReference type="EMBL" id="HBGJ01030646">
    <property type="protein sequence ID" value="CAD9260949.1"/>
    <property type="molecule type" value="Transcribed_RNA"/>
</dbReference>
<accession>A0A7S1XU50</accession>
<keyword evidence="13" id="KW-0812">Transmembrane</keyword>
<keyword evidence="13" id="KW-0472">Membrane</keyword>
<evidence type="ECO:0000256" key="11">
    <source>
        <dbReference type="ARBA" id="ARBA00038887"/>
    </source>
</evidence>
<keyword evidence="4" id="KW-0479">Metal-binding</keyword>
<evidence type="ECO:0000256" key="2">
    <source>
        <dbReference type="ARBA" id="ARBA00006479"/>
    </source>
</evidence>
<evidence type="ECO:0000256" key="4">
    <source>
        <dbReference type="ARBA" id="ARBA00022723"/>
    </source>
</evidence>
<dbReference type="InterPro" id="IPR000600">
    <property type="entry name" value="ROK"/>
</dbReference>